<accession>A0AAV6N658</accession>
<comment type="caution">
    <text evidence="1">The sequence shown here is derived from an EMBL/GenBank/DDBJ whole genome shotgun (WGS) entry which is preliminary data.</text>
</comment>
<dbReference type="PANTHER" id="PTHR33511">
    <property type="entry name" value="OS06G0632400 PROTEIN"/>
    <property type="match status" value="1"/>
</dbReference>
<feature type="non-terminal residue" evidence="1">
    <location>
        <position position="1"/>
    </location>
</feature>
<protein>
    <submittedName>
        <fullName evidence="1">Uncharacterized protein</fullName>
    </submittedName>
</protein>
<evidence type="ECO:0000313" key="2">
    <source>
        <dbReference type="Proteomes" id="UP000685013"/>
    </source>
</evidence>
<sequence length="85" mass="9777">MAGNNRQKKPGFSFSICSLFKSKNGRKRDCFNATDATLDEDLSVNKLWPSDEDKRHNWVAVSGIDQKAEKFIRKIHQSRVLEAEH</sequence>
<keyword evidence="2" id="KW-1185">Reference proteome</keyword>
<reference evidence="1 2" key="1">
    <citation type="journal article" date="2021" name="Hortic Res">
        <title>The domestication of Cucurbita argyrosperma as revealed by the genome of its wild relative.</title>
        <authorList>
            <person name="Barrera-Redondo J."/>
            <person name="Sanchez-de la Vega G."/>
            <person name="Aguirre-Liguori J.A."/>
            <person name="Castellanos-Morales G."/>
            <person name="Gutierrez-Guerrero Y.T."/>
            <person name="Aguirre-Dugua X."/>
            <person name="Aguirre-Planter E."/>
            <person name="Tenaillon M.I."/>
            <person name="Lira-Saade R."/>
            <person name="Eguiarte L.E."/>
        </authorList>
    </citation>
    <scope>NUCLEOTIDE SEQUENCE [LARGE SCALE GENOMIC DNA]</scope>
    <source>
        <strain evidence="1">JBR-2021</strain>
    </source>
</reference>
<gene>
    <name evidence="1" type="ORF">SDJN03_14651</name>
</gene>
<proteinExistence type="predicted"/>
<name>A0AAV6N658_9ROSI</name>
<organism evidence="1 2">
    <name type="scientific">Cucurbita argyrosperma subsp. sororia</name>
    <dbReference type="NCBI Taxonomy" id="37648"/>
    <lineage>
        <taxon>Eukaryota</taxon>
        <taxon>Viridiplantae</taxon>
        <taxon>Streptophyta</taxon>
        <taxon>Embryophyta</taxon>
        <taxon>Tracheophyta</taxon>
        <taxon>Spermatophyta</taxon>
        <taxon>Magnoliopsida</taxon>
        <taxon>eudicotyledons</taxon>
        <taxon>Gunneridae</taxon>
        <taxon>Pentapetalae</taxon>
        <taxon>rosids</taxon>
        <taxon>fabids</taxon>
        <taxon>Cucurbitales</taxon>
        <taxon>Cucurbitaceae</taxon>
        <taxon>Cucurbiteae</taxon>
        <taxon>Cucurbita</taxon>
    </lineage>
</organism>
<dbReference type="Proteomes" id="UP000685013">
    <property type="component" value="Chromosome 9"/>
</dbReference>
<dbReference type="EMBL" id="JAGKQH010000009">
    <property type="protein sequence ID" value="KAG6592305.1"/>
    <property type="molecule type" value="Genomic_DNA"/>
</dbReference>
<dbReference type="AlphaFoldDB" id="A0AAV6N658"/>
<evidence type="ECO:0000313" key="1">
    <source>
        <dbReference type="EMBL" id="KAG6592305.1"/>
    </source>
</evidence>